<dbReference type="Pfam" id="PF00072">
    <property type="entry name" value="Response_reg"/>
    <property type="match status" value="1"/>
</dbReference>
<dbReference type="Gene3D" id="3.40.50.2300">
    <property type="match status" value="1"/>
</dbReference>
<dbReference type="InterPro" id="IPR052048">
    <property type="entry name" value="ST_Response_Regulator"/>
</dbReference>
<dbReference type="SUPFAM" id="SSF52172">
    <property type="entry name" value="CheY-like"/>
    <property type="match status" value="1"/>
</dbReference>
<name>A0A167GGP8_9GAMM</name>
<evidence type="ECO:0000313" key="3">
    <source>
        <dbReference type="EMBL" id="ANB16536.1"/>
    </source>
</evidence>
<dbReference type="EMBL" id="CP015249">
    <property type="protein sequence ID" value="ANB16536.1"/>
    <property type="molecule type" value="Genomic_DNA"/>
</dbReference>
<dbReference type="GO" id="GO:0000160">
    <property type="term" value="P:phosphorelay signal transduction system"/>
    <property type="evidence" value="ECO:0007669"/>
    <property type="project" value="InterPro"/>
</dbReference>
<gene>
    <name evidence="3" type="ORF">I596_499</name>
</gene>
<proteinExistence type="predicted"/>
<evidence type="ECO:0000259" key="2">
    <source>
        <dbReference type="PROSITE" id="PS50110"/>
    </source>
</evidence>
<dbReference type="PANTHER" id="PTHR43228:SF1">
    <property type="entry name" value="TWO-COMPONENT RESPONSE REGULATOR ARR22"/>
    <property type="match status" value="1"/>
</dbReference>
<dbReference type="PANTHER" id="PTHR43228">
    <property type="entry name" value="TWO-COMPONENT RESPONSE REGULATOR"/>
    <property type="match status" value="1"/>
</dbReference>
<dbReference type="RefSeq" id="WP_067643598.1">
    <property type="nucleotide sequence ID" value="NZ_CP015249.1"/>
</dbReference>
<dbReference type="SUPFAM" id="SSF47226">
    <property type="entry name" value="Histidine-containing phosphotransfer domain, HPT domain"/>
    <property type="match status" value="1"/>
</dbReference>
<dbReference type="Proteomes" id="UP000076830">
    <property type="component" value="Chromosome"/>
</dbReference>
<dbReference type="GO" id="GO:0016301">
    <property type="term" value="F:kinase activity"/>
    <property type="evidence" value="ECO:0007669"/>
    <property type="project" value="UniProtKB-KW"/>
</dbReference>
<organism evidence="3 4">
    <name type="scientific">Dokdonella koreensis DS-123</name>
    <dbReference type="NCBI Taxonomy" id="1300342"/>
    <lineage>
        <taxon>Bacteria</taxon>
        <taxon>Pseudomonadati</taxon>
        <taxon>Pseudomonadota</taxon>
        <taxon>Gammaproteobacteria</taxon>
        <taxon>Lysobacterales</taxon>
        <taxon>Rhodanobacteraceae</taxon>
        <taxon>Dokdonella</taxon>
    </lineage>
</organism>
<keyword evidence="3" id="KW-0418">Kinase</keyword>
<dbReference type="InterPro" id="IPR001789">
    <property type="entry name" value="Sig_transdc_resp-reg_receiver"/>
</dbReference>
<sequence length="235" mass="25124">MPRILVADDNPLTLQFFTEAIRQLGGECVAAVDGRQAVILAAAEPFDLLLFDARMPQLDGPGALKRIRSGTGPARHVGAWATTASNDPDIHRSLREAGFDAVVLKPISVEALHALLLQHLPELNLPEDRSGWLDDDQALRAAGGDRGIVDALRALLRQELLALPRELADLAQARDTAALRDRLHRLEASAGFCGVPGLTGAIAALHKALDAGTGWPDDALAEFRAYCSAIGRLLD</sequence>
<dbReference type="InterPro" id="IPR036641">
    <property type="entry name" value="HPT_dom_sf"/>
</dbReference>
<dbReference type="KEGG" id="dko:I596_499"/>
<protein>
    <submittedName>
        <fullName evidence="3">Sensory box histidine kinase/response regulator</fullName>
    </submittedName>
</protein>
<accession>A0A167GGP8</accession>
<keyword evidence="3" id="KW-0808">Transferase</keyword>
<dbReference type="STRING" id="1300342.I596_499"/>
<evidence type="ECO:0000313" key="4">
    <source>
        <dbReference type="Proteomes" id="UP000076830"/>
    </source>
</evidence>
<feature type="domain" description="Response regulatory" evidence="2">
    <location>
        <begin position="3"/>
        <end position="120"/>
    </location>
</feature>
<keyword evidence="4" id="KW-1185">Reference proteome</keyword>
<dbReference type="PROSITE" id="PS50110">
    <property type="entry name" value="RESPONSE_REGULATORY"/>
    <property type="match status" value="1"/>
</dbReference>
<dbReference type="OrthoDB" id="5966285at2"/>
<dbReference type="InterPro" id="IPR011006">
    <property type="entry name" value="CheY-like_superfamily"/>
</dbReference>
<dbReference type="CDD" id="cd17546">
    <property type="entry name" value="REC_hyHK_CKI1_RcsC-like"/>
    <property type="match status" value="1"/>
</dbReference>
<dbReference type="SMART" id="SM00448">
    <property type="entry name" value="REC"/>
    <property type="match status" value="1"/>
</dbReference>
<feature type="modified residue" description="4-aspartylphosphate" evidence="1">
    <location>
        <position position="52"/>
    </location>
</feature>
<dbReference type="AlphaFoldDB" id="A0A167GGP8"/>
<evidence type="ECO:0000256" key="1">
    <source>
        <dbReference type="PROSITE-ProRule" id="PRU00169"/>
    </source>
</evidence>
<reference evidence="3 4" key="1">
    <citation type="submission" date="2016-04" db="EMBL/GenBank/DDBJ databases">
        <title>Complete genome sequence of Dokdonella koreensis DS-123T.</title>
        <authorList>
            <person name="Kim J.F."/>
            <person name="Lee H."/>
            <person name="Kwak M.-J."/>
        </authorList>
    </citation>
    <scope>NUCLEOTIDE SEQUENCE [LARGE SCALE GENOMIC DNA]</scope>
    <source>
        <strain evidence="3 4">DS-123</strain>
    </source>
</reference>
<dbReference type="Gene3D" id="1.20.120.160">
    <property type="entry name" value="HPT domain"/>
    <property type="match status" value="1"/>
</dbReference>
<keyword evidence="1" id="KW-0597">Phosphoprotein</keyword>